<dbReference type="PANTHER" id="PTHR34069:SF2">
    <property type="entry name" value="BETA-KETOACYL-[ACYL-CARRIER-PROTEIN] SYNTHASE III"/>
    <property type="match status" value="1"/>
</dbReference>
<dbReference type="Gene3D" id="3.40.47.10">
    <property type="match status" value="2"/>
</dbReference>
<evidence type="ECO:0000313" key="4">
    <source>
        <dbReference type="EMBL" id="TDD94824.1"/>
    </source>
</evidence>
<keyword evidence="2" id="KW-0012">Acyltransferase</keyword>
<dbReference type="AlphaFoldDB" id="A0A4R5CCE3"/>
<keyword evidence="5" id="KW-1185">Reference proteome</keyword>
<evidence type="ECO:0000313" key="5">
    <source>
        <dbReference type="Proteomes" id="UP000294513"/>
    </source>
</evidence>
<gene>
    <name evidence="4" type="ORF">E1298_06125</name>
</gene>
<feature type="domain" description="Beta-ketoacyl-[acyl-carrier-protein] synthase III C-terminal" evidence="3">
    <location>
        <begin position="224"/>
        <end position="311"/>
    </location>
</feature>
<evidence type="ECO:0000259" key="3">
    <source>
        <dbReference type="Pfam" id="PF08541"/>
    </source>
</evidence>
<dbReference type="InterPro" id="IPR013747">
    <property type="entry name" value="ACP_syn_III_C"/>
</dbReference>
<evidence type="ECO:0000256" key="1">
    <source>
        <dbReference type="ARBA" id="ARBA00022679"/>
    </source>
</evidence>
<dbReference type="GO" id="GO:0016746">
    <property type="term" value="F:acyltransferase activity"/>
    <property type="evidence" value="ECO:0007669"/>
    <property type="project" value="UniProtKB-KW"/>
</dbReference>
<dbReference type="OrthoDB" id="2636646at2"/>
<comment type="caution">
    <text evidence="4">The sequence shown here is derived from an EMBL/GenBank/DDBJ whole genome shotgun (WGS) entry which is preliminary data.</text>
</comment>
<dbReference type="SUPFAM" id="SSF53901">
    <property type="entry name" value="Thiolase-like"/>
    <property type="match status" value="1"/>
</dbReference>
<dbReference type="Pfam" id="PF08541">
    <property type="entry name" value="ACP_syn_III_C"/>
    <property type="match status" value="1"/>
</dbReference>
<dbReference type="EMBL" id="SMKU01000016">
    <property type="protein sequence ID" value="TDD94824.1"/>
    <property type="molecule type" value="Genomic_DNA"/>
</dbReference>
<dbReference type="GO" id="GO:0044550">
    <property type="term" value="P:secondary metabolite biosynthetic process"/>
    <property type="evidence" value="ECO:0007669"/>
    <property type="project" value="TreeGrafter"/>
</dbReference>
<name>A0A4R5CCE3_9ACTN</name>
<reference evidence="4 5" key="1">
    <citation type="submission" date="2019-03" db="EMBL/GenBank/DDBJ databases">
        <title>Draft genome sequences of novel Actinobacteria.</title>
        <authorList>
            <person name="Sahin N."/>
            <person name="Ay H."/>
            <person name="Saygin H."/>
        </authorList>
    </citation>
    <scope>NUCLEOTIDE SEQUENCE [LARGE SCALE GENOMIC DNA]</scope>
    <source>
        <strain evidence="4 5">H3C3</strain>
    </source>
</reference>
<evidence type="ECO:0000256" key="2">
    <source>
        <dbReference type="ARBA" id="ARBA00023315"/>
    </source>
</evidence>
<organism evidence="4 5">
    <name type="scientific">Actinomadura rubrisoli</name>
    <dbReference type="NCBI Taxonomy" id="2530368"/>
    <lineage>
        <taxon>Bacteria</taxon>
        <taxon>Bacillati</taxon>
        <taxon>Actinomycetota</taxon>
        <taxon>Actinomycetes</taxon>
        <taxon>Streptosporangiales</taxon>
        <taxon>Thermomonosporaceae</taxon>
        <taxon>Actinomadura</taxon>
    </lineage>
</organism>
<sequence>MAETTLVETAAHLADESLPLEKIAAEIGLTDREVRRYRRFFGLEGVRWSPGREVADLLLAAGRGLAALPGNEHRVRFVIHARTLEATGPYSGGPLRRVTAALGLEHATAFAVSQHACASGLLAVDLAGRLLADCGDPAALALVLTGEKTYPHVTRYIPATTVMGEASAACLVGQGGDRDRLLSYATVTLGEFHQMTGRDGDAAAAFEKAYPETLAGLIRTAVGRAGLDLDDIRVILPHNVNRISWVRTCRSTGLPLERLWLDNVPVTGHCFCADPFINLAGAVQDGTLRPGDHYLMVSVGLGATFSAMVLRH</sequence>
<dbReference type="PANTHER" id="PTHR34069">
    <property type="entry name" value="3-OXOACYL-[ACYL-CARRIER-PROTEIN] SYNTHASE 3"/>
    <property type="match status" value="1"/>
</dbReference>
<dbReference type="Proteomes" id="UP000294513">
    <property type="component" value="Unassembled WGS sequence"/>
</dbReference>
<dbReference type="InterPro" id="IPR016039">
    <property type="entry name" value="Thiolase-like"/>
</dbReference>
<protein>
    <submittedName>
        <fullName evidence="4">3-oxoacyl-ACP synthase</fullName>
    </submittedName>
</protein>
<proteinExistence type="predicted"/>
<accession>A0A4R5CCE3</accession>
<dbReference type="RefSeq" id="WP_131889808.1">
    <property type="nucleotide sequence ID" value="NZ_SMKU01000016.1"/>
</dbReference>
<keyword evidence="1" id="KW-0808">Transferase</keyword>